<dbReference type="Proteomes" id="UP000410492">
    <property type="component" value="Unassembled WGS sequence"/>
</dbReference>
<dbReference type="OrthoDB" id="21182at2759"/>
<protein>
    <submittedName>
        <fullName evidence="1">Uncharacterized protein</fullName>
    </submittedName>
</protein>
<sequence length="106" mass="11611">MIVEILATKLDVLMSLAAQRNSIAIMEDVYRTAGNATPKTTVGMDLMKVNLVQRRPALTSSLPVPELVIAYPRTGCVMEMTIATTSRMNRTVRPSHVNPTSLNVLI</sequence>
<organism evidence="1 2">
    <name type="scientific">Callosobruchus maculatus</name>
    <name type="common">Southern cowpea weevil</name>
    <name type="synonym">Pulse bruchid</name>
    <dbReference type="NCBI Taxonomy" id="64391"/>
    <lineage>
        <taxon>Eukaryota</taxon>
        <taxon>Metazoa</taxon>
        <taxon>Ecdysozoa</taxon>
        <taxon>Arthropoda</taxon>
        <taxon>Hexapoda</taxon>
        <taxon>Insecta</taxon>
        <taxon>Pterygota</taxon>
        <taxon>Neoptera</taxon>
        <taxon>Endopterygota</taxon>
        <taxon>Coleoptera</taxon>
        <taxon>Polyphaga</taxon>
        <taxon>Cucujiformia</taxon>
        <taxon>Chrysomeloidea</taxon>
        <taxon>Chrysomelidae</taxon>
        <taxon>Bruchinae</taxon>
        <taxon>Bruchini</taxon>
        <taxon>Callosobruchus</taxon>
    </lineage>
</organism>
<proteinExistence type="predicted"/>
<evidence type="ECO:0000313" key="2">
    <source>
        <dbReference type="Proteomes" id="UP000410492"/>
    </source>
</evidence>
<evidence type="ECO:0000313" key="1">
    <source>
        <dbReference type="EMBL" id="VEN64625.1"/>
    </source>
</evidence>
<gene>
    <name evidence="1" type="ORF">CALMAC_LOCUS21110</name>
</gene>
<dbReference type="AlphaFoldDB" id="A0A653DYK8"/>
<accession>A0A653DYK8</accession>
<keyword evidence="2" id="KW-1185">Reference proteome</keyword>
<dbReference type="EMBL" id="CAACVG010015625">
    <property type="protein sequence ID" value="VEN64625.1"/>
    <property type="molecule type" value="Genomic_DNA"/>
</dbReference>
<reference evidence="1 2" key="1">
    <citation type="submission" date="2019-01" db="EMBL/GenBank/DDBJ databases">
        <authorList>
            <person name="Sayadi A."/>
        </authorList>
    </citation>
    <scope>NUCLEOTIDE SEQUENCE [LARGE SCALE GENOMIC DNA]</scope>
</reference>
<name>A0A653DYK8_CALMS</name>